<evidence type="ECO:0000256" key="4">
    <source>
        <dbReference type="PROSITE-ProRule" id="PRU00339"/>
    </source>
</evidence>
<comment type="function">
    <text evidence="5">Required for vesicular transport between the endoplasmic reticulum and the Golgi apparatus.</text>
</comment>
<keyword evidence="5" id="KW-0931">ER-Golgi transport</keyword>
<dbReference type="PANTHER" id="PTHR13768:SF8">
    <property type="entry name" value="ALPHA-SOLUBLE NSF ATTACHMENT PROTEIN"/>
    <property type="match status" value="1"/>
</dbReference>
<keyword evidence="5" id="KW-0472">Membrane</keyword>
<accession>A0ABQ8X4C4</accession>
<evidence type="ECO:0000256" key="2">
    <source>
        <dbReference type="ARBA" id="ARBA00022448"/>
    </source>
</evidence>
<comment type="caution">
    <text evidence="6">The sequence shown here is derived from an EMBL/GenBank/DDBJ whole genome shotgun (WGS) entry which is preliminary data.</text>
</comment>
<evidence type="ECO:0000313" key="6">
    <source>
        <dbReference type="EMBL" id="KAJ6227471.1"/>
    </source>
</evidence>
<evidence type="ECO:0000313" key="7">
    <source>
        <dbReference type="Proteomes" id="UP001150062"/>
    </source>
</evidence>
<dbReference type="PRINTS" id="PR00448">
    <property type="entry name" value="NSFATTACHMNT"/>
</dbReference>
<dbReference type="Proteomes" id="UP001150062">
    <property type="component" value="Unassembled WGS sequence"/>
</dbReference>
<keyword evidence="4" id="KW-0802">TPR repeat</keyword>
<keyword evidence="3 5" id="KW-0653">Protein transport</keyword>
<dbReference type="InterPro" id="IPR011990">
    <property type="entry name" value="TPR-like_helical_dom_sf"/>
</dbReference>
<dbReference type="InterPro" id="IPR019734">
    <property type="entry name" value="TPR_rpt"/>
</dbReference>
<reference evidence="6" key="1">
    <citation type="submission" date="2022-08" db="EMBL/GenBank/DDBJ databases">
        <title>Novel sulfate-reducing endosymbionts in the free-living metamonad Anaeramoeba.</title>
        <authorList>
            <person name="Jerlstrom-Hultqvist J."/>
            <person name="Cepicka I."/>
            <person name="Gallot-Lavallee L."/>
            <person name="Salas-Leiva D."/>
            <person name="Curtis B.A."/>
            <person name="Zahonova K."/>
            <person name="Pipaliya S."/>
            <person name="Dacks J."/>
            <person name="Roger A.J."/>
        </authorList>
    </citation>
    <scope>NUCLEOTIDE SEQUENCE</scope>
    <source>
        <strain evidence="6">Schooner1</strain>
    </source>
</reference>
<dbReference type="SMART" id="SM00028">
    <property type="entry name" value="TPR"/>
    <property type="match status" value="2"/>
</dbReference>
<protein>
    <submittedName>
        <fullName evidence="6">Alpha-soluble nsf attachment protein</fullName>
    </submittedName>
</protein>
<feature type="repeat" description="TPR" evidence="4">
    <location>
        <begin position="125"/>
        <end position="158"/>
    </location>
</feature>
<dbReference type="EMBL" id="JAOAOG010000334">
    <property type="protein sequence ID" value="KAJ6227471.1"/>
    <property type="molecule type" value="Genomic_DNA"/>
</dbReference>
<comment type="subcellular location">
    <subcellularLocation>
        <location evidence="5">Membrane</location>
        <topology evidence="5">Peripheral membrane protein</topology>
    </subcellularLocation>
</comment>
<gene>
    <name evidence="6" type="ORF">M0813_09710</name>
</gene>
<comment type="similarity">
    <text evidence="1 5">Belongs to the SNAP family.</text>
</comment>
<evidence type="ECO:0000256" key="1">
    <source>
        <dbReference type="ARBA" id="ARBA00010050"/>
    </source>
</evidence>
<keyword evidence="2 5" id="KW-0813">Transport</keyword>
<dbReference type="CDD" id="cd15832">
    <property type="entry name" value="SNAP"/>
    <property type="match status" value="1"/>
</dbReference>
<evidence type="ECO:0000256" key="5">
    <source>
        <dbReference type="RuleBase" id="RU367013"/>
    </source>
</evidence>
<dbReference type="InterPro" id="IPR000744">
    <property type="entry name" value="NSF_attach"/>
</dbReference>
<evidence type="ECO:0000256" key="3">
    <source>
        <dbReference type="ARBA" id="ARBA00022927"/>
    </source>
</evidence>
<dbReference type="Pfam" id="PF14938">
    <property type="entry name" value="SNAP"/>
    <property type="match status" value="1"/>
</dbReference>
<keyword evidence="7" id="KW-1185">Reference proteome</keyword>
<proteinExistence type="inferred from homology"/>
<dbReference type="PANTHER" id="PTHR13768">
    <property type="entry name" value="SOLUBLE NSF ATTACHMENT PROTEIN SNAP"/>
    <property type="match status" value="1"/>
</dbReference>
<organism evidence="6 7">
    <name type="scientific">Anaeramoeba flamelloides</name>
    <dbReference type="NCBI Taxonomy" id="1746091"/>
    <lineage>
        <taxon>Eukaryota</taxon>
        <taxon>Metamonada</taxon>
        <taxon>Anaeramoebidae</taxon>
        <taxon>Anaeramoeba</taxon>
    </lineage>
</organism>
<dbReference type="Gene3D" id="1.25.40.10">
    <property type="entry name" value="Tetratricopeptide repeat domain"/>
    <property type="match status" value="1"/>
</dbReference>
<dbReference type="SUPFAM" id="SSF48452">
    <property type="entry name" value="TPR-like"/>
    <property type="match status" value="1"/>
</dbReference>
<sequence length="300" mass="35391">MNKKLESKQKRKLQRTERADLMIQKAKKKMSSRSLFFGYEKYQESFTLFKRAGNLYKMNTSWKKAAEAYISAANCQHKNKNDLEYACYLCTAARCYQNVSIKKSIKLFLKAIECLKYTGRFEIAAKYQKQVAEIYEKSGQIEKAIFHYEKAAELHEIEDKTFASRKIKLKIAYMKALQGKYEESIEIYEDIAIESLSFRSGKWSAKEYFYRAGILHMCLGDPELTRKALERYDELDVNFSRQKEFKFLNDLADAFEEGNVNKLTLIIKDFDQIHRFDDWKITLLLKIKTLCKNKNTEELL</sequence>
<name>A0ABQ8X4C4_9EUKA</name>
<dbReference type="PROSITE" id="PS50005">
    <property type="entry name" value="TPR"/>
    <property type="match status" value="1"/>
</dbReference>